<dbReference type="PANTHER" id="PTHR22916:SF3">
    <property type="entry name" value="UDP-GLCNAC:BETAGAL BETA-1,3-N-ACETYLGLUCOSAMINYLTRANSFERASE-LIKE PROTEIN 1"/>
    <property type="match status" value="1"/>
</dbReference>
<keyword evidence="2" id="KW-0808">Transferase</keyword>
<dbReference type="PANTHER" id="PTHR22916">
    <property type="entry name" value="GLYCOSYLTRANSFERASE"/>
    <property type="match status" value="1"/>
</dbReference>
<proteinExistence type="predicted"/>
<reference evidence="2 3" key="1">
    <citation type="submission" date="2023-06" db="EMBL/GenBank/DDBJ databases">
        <title>Genomic Analysis of Acinetobacter Strains Recovered from South Australian Aquatic Samples provides Insights into the Circulation of Antibiotic Resistance determinants in the Environment.</title>
        <authorList>
            <person name="Tobin L."/>
            <person name="Jarocki V.M."/>
            <person name="Kenyon J."/>
            <person name="Drigo B."/>
            <person name="Donner E."/>
            <person name="Djordjevic S.P."/>
            <person name="Hamidian M."/>
        </authorList>
    </citation>
    <scope>NUCLEOTIDE SEQUENCE [LARGE SCALE GENOMIC DNA]</scope>
    <source>
        <strain evidence="2 3">SAAc652</strain>
    </source>
</reference>
<sequence>MKNSELPLVSVIIPCYNHEKFIQESIQSVMDQTYSRMELIVIDDGSKDNSVQKIEEMRSACESRFEHFQFIFRENRGLSRTLNQGLSLAHGDYFSTVASDDIMLPEKTVTQLDVFKKDPLITAVFGAHQYIDDESKVVSVKKGAYREFSFQEIFYHQHDIPASSQMIRLSYLRDIGGYNENTKVEDWDLWLRLTESGAKLVYIPDVIVGYRMHDNNLSKDKSLMFNEVFNIVQRYKDKKGFPYAEYKVFKFYKIRPAKEKSYLLYLWFRLKYTLLYLAKSISK</sequence>
<organism evidence="2 3">
    <name type="scientific">Acinetobacter chinensis</name>
    <dbReference type="NCBI Taxonomy" id="2004650"/>
    <lineage>
        <taxon>Bacteria</taxon>
        <taxon>Pseudomonadati</taxon>
        <taxon>Pseudomonadota</taxon>
        <taxon>Gammaproteobacteria</taxon>
        <taxon>Moraxellales</taxon>
        <taxon>Moraxellaceae</taxon>
        <taxon>Acinetobacter</taxon>
    </lineage>
</organism>
<dbReference type="Gene3D" id="3.90.550.10">
    <property type="entry name" value="Spore Coat Polysaccharide Biosynthesis Protein SpsA, Chain A"/>
    <property type="match status" value="1"/>
</dbReference>
<keyword evidence="2" id="KW-0328">Glycosyltransferase</keyword>
<feature type="domain" description="Glycosyltransferase 2-like" evidence="1">
    <location>
        <begin position="10"/>
        <end position="175"/>
    </location>
</feature>
<evidence type="ECO:0000313" key="3">
    <source>
        <dbReference type="Proteomes" id="UP001278188"/>
    </source>
</evidence>
<dbReference type="GO" id="GO:0016757">
    <property type="term" value="F:glycosyltransferase activity"/>
    <property type="evidence" value="ECO:0007669"/>
    <property type="project" value="UniProtKB-KW"/>
</dbReference>
<gene>
    <name evidence="2" type="ORF">QR674_12820</name>
</gene>
<name>A0ABU3WHI3_9GAMM</name>
<dbReference type="InterPro" id="IPR029044">
    <property type="entry name" value="Nucleotide-diphossugar_trans"/>
</dbReference>
<comment type="caution">
    <text evidence="2">The sequence shown here is derived from an EMBL/GenBank/DDBJ whole genome shotgun (WGS) entry which is preliminary data.</text>
</comment>
<dbReference type="RefSeq" id="WP_317084758.1">
    <property type="nucleotide sequence ID" value="NZ_JASVDY010000004.1"/>
</dbReference>
<evidence type="ECO:0000313" key="2">
    <source>
        <dbReference type="EMBL" id="MDV2469864.1"/>
    </source>
</evidence>
<evidence type="ECO:0000259" key="1">
    <source>
        <dbReference type="Pfam" id="PF00535"/>
    </source>
</evidence>
<dbReference type="Pfam" id="PF00535">
    <property type="entry name" value="Glycos_transf_2"/>
    <property type="match status" value="1"/>
</dbReference>
<accession>A0ABU3WHI3</accession>
<protein>
    <submittedName>
        <fullName evidence="2">Glycosyltransferase</fullName>
        <ecNumber evidence="2">2.4.-.-</ecNumber>
    </submittedName>
</protein>
<dbReference type="Proteomes" id="UP001278188">
    <property type="component" value="Unassembled WGS sequence"/>
</dbReference>
<keyword evidence="3" id="KW-1185">Reference proteome</keyword>
<dbReference type="SUPFAM" id="SSF53448">
    <property type="entry name" value="Nucleotide-diphospho-sugar transferases"/>
    <property type="match status" value="1"/>
</dbReference>
<dbReference type="InterPro" id="IPR001173">
    <property type="entry name" value="Glyco_trans_2-like"/>
</dbReference>
<dbReference type="EC" id="2.4.-.-" evidence="2"/>
<dbReference type="EMBL" id="JASVDY010000004">
    <property type="protein sequence ID" value="MDV2469864.1"/>
    <property type="molecule type" value="Genomic_DNA"/>
</dbReference>